<dbReference type="InterPro" id="IPR029058">
    <property type="entry name" value="AB_hydrolase_fold"/>
</dbReference>
<evidence type="ECO:0000256" key="1">
    <source>
        <dbReference type="PIRSR" id="PIRSR639069-1"/>
    </source>
</evidence>
<dbReference type="EMBL" id="MN990733">
    <property type="protein sequence ID" value="QIM10030.1"/>
    <property type="molecule type" value="Genomic_DNA"/>
</dbReference>
<proteinExistence type="predicted"/>
<feature type="domain" description="Acetyl xylan esterase" evidence="2">
    <location>
        <begin position="133"/>
        <end position="437"/>
    </location>
</feature>
<dbReference type="GO" id="GO:0052689">
    <property type="term" value="F:carboxylic ester hydrolase activity"/>
    <property type="evidence" value="ECO:0007669"/>
    <property type="project" value="TreeGrafter"/>
</dbReference>
<dbReference type="Pfam" id="PF05448">
    <property type="entry name" value="AXE1"/>
    <property type="match status" value="1"/>
</dbReference>
<gene>
    <name evidence="3" type="ORF">Prevot485_1290</name>
</gene>
<dbReference type="GO" id="GO:0005976">
    <property type="term" value="P:polysaccharide metabolic process"/>
    <property type="evidence" value="ECO:0007669"/>
    <property type="project" value="TreeGrafter"/>
</dbReference>
<dbReference type="AlphaFoldDB" id="A0A6G8F164"/>
<dbReference type="SUPFAM" id="SSF53474">
    <property type="entry name" value="alpha/beta-Hydrolases"/>
    <property type="match status" value="1"/>
</dbReference>
<sequence length="441" mass="49475">MALFLLSPATGSFLFGEGGAGEVAAENYPYRSDFLWVTSPNHADWLYKTGEKAVIDVQLYKYGVAVTADVNYEISPDMLEPTAKGTARIKDGKATITLGTRKTPGFLDLKLTANVDGMKTSHHVKVGFGVDNIRPFTKMPGDFTQFWQQTIAEARKTPVSFTREIAKEYCTDKIDCWLVKVKIDNSHSMYGYLTMPKDAQKGKHPVVLCPPGAGIKTIKEPLRHRYYAENGMIRFEIEIHGLDPRWSNDDFKSVSNAFGSRDNGYLVNNVYSKEYYYMRHVYAGMVRCIDFLTSLPEWDGVNVAVQGGSQGGALALITAGLDPRVTLCVANHPALTDMAAYSEKGRTGGYPHLNRNPAGILTPQVIKTLEYYDVINFCRQIQCPVRMTWGYNDNTCPPTTSYAAWNVLSCPKEPFITPINEHWTSETMERQHMEWIKAKLK</sequence>
<feature type="active site" description="Nucleophile" evidence="1">
    <location>
        <position position="309"/>
    </location>
</feature>
<dbReference type="InterPro" id="IPR039069">
    <property type="entry name" value="CE7"/>
</dbReference>
<feature type="active site" description="Charge relay system" evidence="1">
    <location>
        <position position="393"/>
    </location>
</feature>
<dbReference type="InterPro" id="IPR008391">
    <property type="entry name" value="AXE1_dom"/>
</dbReference>
<feature type="active site" description="Charge relay system" evidence="1">
    <location>
        <position position="422"/>
    </location>
</feature>
<evidence type="ECO:0000259" key="2">
    <source>
        <dbReference type="Pfam" id="PF05448"/>
    </source>
</evidence>
<dbReference type="PANTHER" id="PTHR40111:SF1">
    <property type="entry name" value="CEPHALOSPORIN-C DEACETYLASE"/>
    <property type="match status" value="1"/>
</dbReference>
<dbReference type="PANTHER" id="PTHR40111">
    <property type="entry name" value="CEPHALOSPORIN-C DEACETYLASE"/>
    <property type="match status" value="1"/>
</dbReference>
<dbReference type="Gene3D" id="3.40.50.1820">
    <property type="entry name" value="alpha/beta hydrolase"/>
    <property type="match status" value="1"/>
</dbReference>
<evidence type="ECO:0000313" key="3">
    <source>
        <dbReference type="EMBL" id="QIM10030.1"/>
    </source>
</evidence>
<reference evidence="3" key="1">
    <citation type="journal article" date="2020" name="J. ISSAAS">
        <title>Lactobacilli and other gastrointestinal microbiota of Peromyscus leucopus, reservoir host for agents of Lyme disease and other zoonoses in North America.</title>
        <authorList>
            <person name="Milovic A."/>
            <person name="Bassam K."/>
            <person name="Shao H."/>
            <person name="Chatzistamou I."/>
            <person name="Tufts D.M."/>
            <person name="Diuk-Wasser M."/>
            <person name="Barbour A.G."/>
        </authorList>
    </citation>
    <scope>NUCLEOTIDE SEQUENCE</scope>
    <source>
        <strain evidence="3">LL70</strain>
    </source>
</reference>
<organism evidence="3">
    <name type="scientific">uncultured Prevotella sp</name>
    <dbReference type="NCBI Taxonomy" id="159272"/>
    <lineage>
        <taxon>Bacteria</taxon>
        <taxon>Pseudomonadati</taxon>
        <taxon>Bacteroidota</taxon>
        <taxon>Bacteroidia</taxon>
        <taxon>Bacteroidales</taxon>
        <taxon>Prevotellaceae</taxon>
        <taxon>Prevotella</taxon>
        <taxon>environmental samples</taxon>
    </lineage>
</organism>
<accession>A0A6G8F164</accession>
<protein>
    <submittedName>
        <fullName evidence="3">Cephalosporin deacetylase</fullName>
    </submittedName>
</protein>
<name>A0A6G8F164_9BACT</name>